<dbReference type="EMBL" id="JBHRRZ010000010">
    <property type="protein sequence ID" value="MFC2947832.1"/>
    <property type="molecule type" value="Genomic_DNA"/>
</dbReference>
<feature type="transmembrane region" description="Helical" evidence="6">
    <location>
        <begin position="169"/>
        <end position="188"/>
    </location>
</feature>
<proteinExistence type="predicted"/>
<dbReference type="Proteomes" id="UP001595387">
    <property type="component" value="Unassembled WGS sequence"/>
</dbReference>
<evidence type="ECO:0000313" key="8">
    <source>
        <dbReference type="EMBL" id="MFC2947832.1"/>
    </source>
</evidence>
<feature type="transmembrane region" description="Helical" evidence="6">
    <location>
        <begin position="419"/>
        <end position="439"/>
    </location>
</feature>
<dbReference type="Gene3D" id="1.20.1250.20">
    <property type="entry name" value="MFS general substrate transporter like domains"/>
    <property type="match status" value="2"/>
</dbReference>
<dbReference type="Pfam" id="PF13347">
    <property type="entry name" value="MFS_2"/>
    <property type="match status" value="1"/>
</dbReference>
<feature type="transmembrane region" description="Helical" evidence="6">
    <location>
        <begin position="280"/>
        <end position="300"/>
    </location>
</feature>
<dbReference type="InterPro" id="IPR039672">
    <property type="entry name" value="MFS_2"/>
</dbReference>
<dbReference type="SUPFAM" id="SSF103473">
    <property type="entry name" value="MFS general substrate transporter"/>
    <property type="match status" value="1"/>
</dbReference>
<feature type="transmembrane region" description="Helical" evidence="6">
    <location>
        <begin position="47"/>
        <end position="71"/>
    </location>
</feature>
<dbReference type="PANTHER" id="PTHR11328:SF24">
    <property type="entry name" value="MAJOR FACILITATOR SUPERFAMILY (MFS) PROFILE DOMAIN-CONTAINING PROTEIN"/>
    <property type="match status" value="1"/>
</dbReference>
<feature type="transmembrane region" description="Helical" evidence="6">
    <location>
        <begin position="388"/>
        <end position="407"/>
    </location>
</feature>
<feature type="transmembrane region" description="Helical" evidence="6">
    <location>
        <begin position="127"/>
        <end position="149"/>
    </location>
</feature>
<evidence type="ECO:0000256" key="5">
    <source>
        <dbReference type="ARBA" id="ARBA00023136"/>
    </source>
</evidence>
<gene>
    <name evidence="8" type="ORF">ACFODW_05695</name>
</gene>
<sequence>MEKIHQPEESVQQTTENNKVTLKEKFSYGLGDTANNLTFSMVTTYLLVFYTDVFGISAAAVGTLFLVARIWDAINDPLMGSIIDRFGNNHPDGRFRPYMKWAGIPVVIMAVLLFITPDLSDSGKLIYAYVTYILFGMAYTAVNIPYGSLASVITRDPVERSSLASFRGLGSQIGMFSIGILVVPLVALFPSDKIGYPAVVAIFGVIALTLYYLTYRNTRERIMPVQSATPEKLSFKMVTRTLKNGPFLSLSFMSFFILMAMLINQSVGLYFFTYNLDNPFLFSVYNMLNIVSVVLLVVFIPKLTKKLGKKTLTLAGFLLGAGSLGLLFILPSTPYTVLPLLWLGMLGINIPNMLVWAFISDVIDYGEWKTGFRQEGTTYSLYSFMRKLSQAVAGFVGGIGLSLIGYVPNATQTSDTLTGIEVMMILIPAISCIICFLIFKYGYKLNDNMFEQINKDLAEK</sequence>
<feature type="transmembrane region" description="Helical" evidence="6">
    <location>
        <begin position="337"/>
        <end position="359"/>
    </location>
</feature>
<dbReference type="CDD" id="cd17332">
    <property type="entry name" value="MFS_MelB_like"/>
    <property type="match status" value="1"/>
</dbReference>
<accession>A0ABV7A437</accession>
<comment type="subcellular location">
    <subcellularLocation>
        <location evidence="1">Cell membrane</location>
        <topology evidence="1">Multi-pass membrane protein</topology>
    </subcellularLocation>
</comment>
<keyword evidence="2" id="KW-0813">Transport</keyword>
<reference evidence="9" key="1">
    <citation type="journal article" date="2019" name="Int. J. Syst. Evol. Microbiol.">
        <title>The Global Catalogue of Microorganisms (GCM) 10K type strain sequencing project: providing services to taxonomists for standard genome sequencing and annotation.</title>
        <authorList>
            <consortium name="The Broad Institute Genomics Platform"/>
            <consortium name="The Broad Institute Genome Sequencing Center for Infectious Disease"/>
            <person name="Wu L."/>
            <person name="Ma J."/>
        </authorList>
    </citation>
    <scope>NUCLEOTIDE SEQUENCE [LARGE SCALE GENOMIC DNA]</scope>
    <source>
        <strain evidence="9">KCTC 13193</strain>
    </source>
</reference>
<dbReference type="RefSeq" id="WP_390304139.1">
    <property type="nucleotide sequence ID" value="NZ_JBHRRZ010000010.1"/>
</dbReference>
<evidence type="ECO:0000259" key="7">
    <source>
        <dbReference type="PROSITE" id="PS50850"/>
    </source>
</evidence>
<evidence type="ECO:0000313" key="9">
    <source>
        <dbReference type="Proteomes" id="UP001595387"/>
    </source>
</evidence>
<evidence type="ECO:0000256" key="2">
    <source>
        <dbReference type="ARBA" id="ARBA00022448"/>
    </source>
</evidence>
<feature type="domain" description="Major facilitator superfamily (MFS) profile" evidence="7">
    <location>
        <begin position="24"/>
        <end position="443"/>
    </location>
</feature>
<dbReference type="PANTHER" id="PTHR11328">
    <property type="entry name" value="MAJOR FACILITATOR SUPERFAMILY DOMAIN-CONTAINING PROTEIN"/>
    <property type="match status" value="1"/>
</dbReference>
<comment type="caution">
    <text evidence="8">The sequence shown here is derived from an EMBL/GenBank/DDBJ whole genome shotgun (WGS) entry which is preliminary data.</text>
</comment>
<keyword evidence="9" id="KW-1185">Reference proteome</keyword>
<evidence type="ECO:0000256" key="1">
    <source>
        <dbReference type="ARBA" id="ARBA00004651"/>
    </source>
</evidence>
<organism evidence="8 9">
    <name type="scientific">Virgibacillus sediminis</name>
    <dbReference type="NCBI Taxonomy" id="202260"/>
    <lineage>
        <taxon>Bacteria</taxon>
        <taxon>Bacillati</taxon>
        <taxon>Bacillota</taxon>
        <taxon>Bacilli</taxon>
        <taxon>Bacillales</taxon>
        <taxon>Bacillaceae</taxon>
        <taxon>Virgibacillus</taxon>
    </lineage>
</organism>
<evidence type="ECO:0000256" key="6">
    <source>
        <dbReference type="SAM" id="Phobius"/>
    </source>
</evidence>
<feature type="transmembrane region" description="Helical" evidence="6">
    <location>
        <begin position="98"/>
        <end position="115"/>
    </location>
</feature>
<name>A0ABV7A437_9BACI</name>
<feature type="transmembrane region" description="Helical" evidence="6">
    <location>
        <begin position="312"/>
        <end position="331"/>
    </location>
</feature>
<keyword evidence="4 6" id="KW-1133">Transmembrane helix</keyword>
<protein>
    <submittedName>
        <fullName evidence="8">Glycoside-pentoside-hexuronide (GPH):cation symporter</fullName>
    </submittedName>
</protein>
<dbReference type="InterPro" id="IPR020846">
    <property type="entry name" value="MFS_dom"/>
</dbReference>
<keyword evidence="3 6" id="KW-0812">Transmembrane</keyword>
<feature type="transmembrane region" description="Helical" evidence="6">
    <location>
        <begin position="194"/>
        <end position="213"/>
    </location>
</feature>
<dbReference type="InterPro" id="IPR001927">
    <property type="entry name" value="Na/Gal_symport"/>
</dbReference>
<dbReference type="PROSITE" id="PS50850">
    <property type="entry name" value="MFS"/>
    <property type="match status" value="1"/>
</dbReference>
<dbReference type="NCBIfam" id="TIGR00792">
    <property type="entry name" value="gph"/>
    <property type="match status" value="1"/>
</dbReference>
<evidence type="ECO:0000256" key="3">
    <source>
        <dbReference type="ARBA" id="ARBA00022692"/>
    </source>
</evidence>
<feature type="transmembrane region" description="Helical" evidence="6">
    <location>
        <begin position="247"/>
        <end position="274"/>
    </location>
</feature>
<evidence type="ECO:0000256" key="4">
    <source>
        <dbReference type="ARBA" id="ARBA00022989"/>
    </source>
</evidence>
<keyword evidence="5 6" id="KW-0472">Membrane</keyword>
<dbReference type="InterPro" id="IPR036259">
    <property type="entry name" value="MFS_trans_sf"/>
</dbReference>